<keyword evidence="1" id="KW-0378">Hydrolase</keyword>
<evidence type="ECO:0000313" key="5">
    <source>
        <dbReference type="Proteomes" id="UP000332933"/>
    </source>
</evidence>
<dbReference type="InterPro" id="IPR005645">
    <property type="entry name" value="FSH-like_dom"/>
</dbReference>
<dbReference type="InterPro" id="IPR029058">
    <property type="entry name" value="AB_hydrolase_fold"/>
</dbReference>
<evidence type="ECO:0000313" key="3">
    <source>
        <dbReference type="EMBL" id="KAF0695586.1"/>
    </source>
</evidence>
<dbReference type="Gene3D" id="3.40.50.1820">
    <property type="entry name" value="alpha/beta hydrolase"/>
    <property type="match status" value="1"/>
</dbReference>
<dbReference type="GO" id="GO:0016787">
    <property type="term" value="F:hydrolase activity"/>
    <property type="evidence" value="ECO:0007669"/>
    <property type="project" value="UniProtKB-KW"/>
</dbReference>
<gene>
    <name evidence="4" type="primary">Aste57867_13626</name>
    <name evidence="3" type="ORF">As57867_013576</name>
    <name evidence="4" type="ORF">ASTE57867_13626</name>
</gene>
<dbReference type="AlphaFoldDB" id="A0A485L0T4"/>
<name>A0A485L0T4_9STRA</name>
<reference evidence="4 5" key="1">
    <citation type="submission" date="2019-03" db="EMBL/GenBank/DDBJ databases">
        <authorList>
            <person name="Gaulin E."/>
            <person name="Dumas B."/>
        </authorList>
    </citation>
    <scope>NUCLEOTIDE SEQUENCE [LARGE SCALE GENOMIC DNA]</scope>
    <source>
        <strain evidence="4">CBS 568.67</strain>
    </source>
</reference>
<keyword evidence="5" id="KW-1185">Reference proteome</keyword>
<dbReference type="SUPFAM" id="SSF53474">
    <property type="entry name" value="alpha/beta-Hydrolases"/>
    <property type="match status" value="1"/>
</dbReference>
<dbReference type="PANTHER" id="PTHR48070">
    <property type="entry name" value="ESTERASE OVCA2"/>
    <property type="match status" value="1"/>
</dbReference>
<dbReference type="EMBL" id="VJMH01005466">
    <property type="protein sequence ID" value="KAF0695586.1"/>
    <property type="molecule type" value="Genomic_DNA"/>
</dbReference>
<reference evidence="3" key="2">
    <citation type="submission" date="2019-06" db="EMBL/GenBank/DDBJ databases">
        <title>Genomics analysis of Aphanomyces spp. identifies a new class of oomycete effector associated with host adaptation.</title>
        <authorList>
            <person name="Gaulin E."/>
        </authorList>
    </citation>
    <scope>NUCLEOTIDE SEQUENCE</scope>
    <source>
        <strain evidence="3">CBS 578.67</strain>
    </source>
</reference>
<feature type="domain" description="Serine hydrolase" evidence="2">
    <location>
        <begin position="6"/>
        <end position="210"/>
    </location>
</feature>
<evidence type="ECO:0000313" key="4">
    <source>
        <dbReference type="EMBL" id="VFT90463.1"/>
    </source>
</evidence>
<dbReference type="InterPro" id="IPR050593">
    <property type="entry name" value="LovG"/>
</dbReference>
<protein>
    <submittedName>
        <fullName evidence="4">Aste57867_13626 protein</fullName>
    </submittedName>
</protein>
<dbReference type="GO" id="GO:0005737">
    <property type="term" value="C:cytoplasm"/>
    <property type="evidence" value="ECO:0007669"/>
    <property type="project" value="TreeGrafter"/>
</dbReference>
<dbReference type="Proteomes" id="UP000332933">
    <property type="component" value="Unassembled WGS sequence"/>
</dbReference>
<dbReference type="GO" id="GO:0005634">
    <property type="term" value="C:nucleus"/>
    <property type="evidence" value="ECO:0007669"/>
    <property type="project" value="TreeGrafter"/>
</dbReference>
<organism evidence="4 5">
    <name type="scientific">Aphanomyces stellatus</name>
    <dbReference type="NCBI Taxonomy" id="120398"/>
    <lineage>
        <taxon>Eukaryota</taxon>
        <taxon>Sar</taxon>
        <taxon>Stramenopiles</taxon>
        <taxon>Oomycota</taxon>
        <taxon>Saprolegniomycetes</taxon>
        <taxon>Saprolegniales</taxon>
        <taxon>Verrucalvaceae</taxon>
        <taxon>Aphanomyces</taxon>
    </lineage>
</organism>
<dbReference type="OrthoDB" id="414698at2759"/>
<evidence type="ECO:0000256" key="1">
    <source>
        <dbReference type="ARBA" id="ARBA00022801"/>
    </source>
</evidence>
<dbReference type="PANTHER" id="PTHR48070:SF6">
    <property type="entry name" value="ESTERASE OVCA2"/>
    <property type="match status" value="1"/>
</dbReference>
<dbReference type="Pfam" id="PF03959">
    <property type="entry name" value="FSH1"/>
    <property type="match status" value="1"/>
</dbReference>
<proteinExistence type="predicted"/>
<accession>A0A485L0T4</accession>
<sequence length="231" mass="25972">MASPQRKLRILCLHGSRTNSTVMSLQTTGLARAFGTKAQFEHLEGPFPAFGPPEDEILDFFGKDESYFQWWNSNDHKDPELPGWEKALDHLQSHLDFSDYPYDAIIGFSQGAMVATLVTAHYMRRSKHVPYKALVLVGGMWPVDGMPHDVPVDTATSKPILDFPSIHVLGQEDEMYEVGKSQVDNFSHASRHVFTHSGGHRFPALPEYKDMYATIAQTLRDLCTESNNAGY</sequence>
<dbReference type="EMBL" id="CAADRA010005487">
    <property type="protein sequence ID" value="VFT90463.1"/>
    <property type="molecule type" value="Genomic_DNA"/>
</dbReference>
<evidence type="ECO:0000259" key="2">
    <source>
        <dbReference type="Pfam" id="PF03959"/>
    </source>
</evidence>